<name>A0A139A9X5_GONPJ</name>
<comment type="catalytic activity">
    <reaction evidence="5">
        <text>acetate + ATP + CoA = acetyl-CoA + AMP + diphosphate</text>
        <dbReference type="Rhea" id="RHEA:23176"/>
        <dbReference type="ChEBI" id="CHEBI:30089"/>
        <dbReference type="ChEBI" id="CHEBI:30616"/>
        <dbReference type="ChEBI" id="CHEBI:33019"/>
        <dbReference type="ChEBI" id="CHEBI:57287"/>
        <dbReference type="ChEBI" id="CHEBI:57288"/>
        <dbReference type="ChEBI" id="CHEBI:456215"/>
        <dbReference type="EC" id="6.2.1.1"/>
    </reaction>
</comment>
<evidence type="ECO:0000256" key="5">
    <source>
        <dbReference type="RuleBase" id="RU361147"/>
    </source>
</evidence>
<dbReference type="STRING" id="1344416.A0A139A9X5"/>
<keyword evidence="2 5" id="KW-0436">Ligase</keyword>
<reference evidence="9 10" key="1">
    <citation type="journal article" date="2015" name="Genome Biol. Evol.">
        <title>Phylogenomic analyses indicate that early fungi evolved digesting cell walls of algal ancestors of land plants.</title>
        <authorList>
            <person name="Chang Y."/>
            <person name="Wang S."/>
            <person name="Sekimoto S."/>
            <person name="Aerts A.L."/>
            <person name="Choi C."/>
            <person name="Clum A."/>
            <person name="LaButti K.M."/>
            <person name="Lindquist E.A."/>
            <person name="Yee Ngan C."/>
            <person name="Ohm R.A."/>
            <person name="Salamov A.A."/>
            <person name="Grigoriev I.V."/>
            <person name="Spatafora J.W."/>
            <person name="Berbee M.L."/>
        </authorList>
    </citation>
    <scope>NUCLEOTIDE SEQUENCE [LARGE SCALE GENOMIC DNA]</scope>
    <source>
        <strain evidence="9 10">JEL478</strain>
    </source>
</reference>
<dbReference type="InterPro" id="IPR032387">
    <property type="entry name" value="ACAS_N"/>
</dbReference>
<dbReference type="Pfam" id="PF00501">
    <property type="entry name" value="AMP-binding"/>
    <property type="match status" value="1"/>
</dbReference>
<dbReference type="OMA" id="HERIQDC"/>
<dbReference type="InterPro" id="IPR025110">
    <property type="entry name" value="AMP-bd_C"/>
</dbReference>
<dbReference type="GO" id="GO:0016208">
    <property type="term" value="F:AMP binding"/>
    <property type="evidence" value="ECO:0007669"/>
    <property type="project" value="InterPro"/>
</dbReference>
<dbReference type="EMBL" id="KQ965776">
    <property type="protein sequence ID" value="KXS13652.1"/>
    <property type="molecule type" value="Genomic_DNA"/>
</dbReference>
<organism evidence="9 10">
    <name type="scientific">Gonapodya prolifera (strain JEL478)</name>
    <name type="common">Monoblepharis prolifera</name>
    <dbReference type="NCBI Taxonomy" id="1344416"/>
    <lineage>
        <taxon>Eukaryota</taxon>
        <taxon>Fungi</taxon>
        <taxon>Fungi incertae sedis</taxon>
        <taxon>Chytridiomycota</taxon>
        <taxon>Chytridiomycota incertae sedis</taxon>
        <taxon>Monoblepharidomycetes</taxon>
        <taxon>Monoblepharidales</taxon>
        <taxon>Gonapodyaceae</taxon>
        <taxon>Gonapodya</taxon>
    </lineage>
</organism>
<dbReference type="GO" id="GO:0003987">
    <property type="term" value="F:acetate-CoA ligase activity"/>
    <property type="evidence" value="ECO:0007669"/>
    <property type="project" value="UniProtKB-UniRule"/>
</dbReference>
<dbReference type="CDD" id="cd05966">
    <property type="entry name" value="ACS"/>
    <property type="match status" value="1"/>
</dbReference>
<evidence type="ECO:0000259" key="8">
    <source>
        <dbReference type="Pfam" id="PF16177"/>
    </source>
</evidence>
<evidence type="ECO:0000313" key="10">
    <source>
        <dbReference type="Proteomes" id="UP000070544"/>
    </source>
</evidence>
<dbReference type="AlphaFoldDB" id="A0A139A9X5"/>
<sequence>MDEFDPSVFVPLERNPASIPPPPRAPDAPPLYITSLDEYHTLWKESVNRPEKFWGDIARSELTWFREFTTVCFGRDGDIAWFPDGFMNIAYNCVDRHAAKTPTKTALIWESDEPGQHIHISYGELLKQVCLVANVLKSFGVRKGDVVAIYLPMVPELVYAMLACARIGAIHSVVFAGFSAEALRERINDAKCRVVITADQGRRGGKTIHTKRLVDEALLECRSVEKVIVFQRTGEFSIPFHPTRDAWWHEEISKQRPYCPCEWLSAEDPFTGAPKGLLHTSAGYLLCCMMTSKYVFDYHPESDVLGCMVDLGWITGASYIVYGPLGLGGTSLIFESVPTYPSPSRYWQIVQSHHISHFLVAPTTIRALRRLGDQHVEPFDLSSLRVIGTTGEPIGPDAWGWLNKKIGKERCSVLDAYWQTEAIMIAPLAFLTPTKPGSATLPFFGIDPAVIEPSSGKELKGNSVTGVLAIKSPWPSIARTLYSNHSRYISTYMRTFTGCYFTGDGVTRDSDGYYWIRGRLDDVINVSGHRLSTQEVESALLMFPLCAEAAVVGVPDEVTGQAVFCFVTLREQPNAPVSALTSRDLLENNRTGASSDTLLSRRIIQALSHQVKTAIGPFATPKRIVIVPELPKTRSGKILRRLLRIIASGQVKTSLDADVSKLGDVSTLSDTSILPILISRVHDKAF</sequence>
<evidence type="ECO:0000256" key="3">
    <source>
        <dbReference type="ARBA" id="ARBA00022741"/>
    </source>
</evidence>
<evidence type="ECO:0000256" key="4">
    <source>
        <dbReference type="ARBA" id="ARBA00022840"/>
    </source>
</evidence>
<dbReference type="SUPFAM" id="SSF56801">
    <property type="entry name" value="Acetyl-CoA synthetase-like"/>
    <property type="match status" value="1"/>
</dbReference>
<accession>A0A139A9X5</accession>
<dbReference type="InterPro" id="IPR011904">
    <property type="entry name" value="Ac_CoA_lig"/>
</dbReference>
<evidence type="ECO:0000259" key="7">
    <source>
        <dbReference type="Pfam" id="PF13193"/>
    </source>
</evidence>
<dbReference type="NCBIfam" id="NF001208">
    <property type="entry name" value="PRK00174.1"/>
    <property type="match status" value="1"/>
</dbReference>
<dbReference type="Gene3D" id="3.30.300.30">
    <property type="match status" value="1"/>
</dbReference>
<dbReference type="EC" id="6.2.1.1" evidence="5"/>
<evidence type="ECO:0000259" key="6">
    <source>
        <dbReference type="Pfam" id="PF00501"/>
    </source>
</evidence>
<dbReference type="NCBIfam" id="TIGR02188">
    <property type="entry name" value="Ac_CoA_lig_AcsA"/>
    <property type="match status" value="1"/>
</dbReference>
<dbReference type="PANTHER" id="PTHR24095">
    <property type="entry name" value="ACETYL-COENZYME A SYNTHETASE"/>
    <property type="match status" value="1"/>
</dbReference>
<dbReference type="Proteomes" id="UP000070544">
    <property type="component" value="Unassembled WGS sequence"/>
</dbReference>
<dbReference type="OrthoDB" id="1706066at2759"/>
<dbReference type="GO" id="GO:0019427">
    <property type="term" value="P:acetyl-CoA biosynthetic process from acetate"/>
    <property type="evidence" value="ECO:0007669"/>
    <property type="project" value="InterPro"/>
</dbReference>
<dbReference type="GO" id="GO:0005829">
    <property type="term" value="C:cytosol"/>
    <property type="evidence" value="ECO:0007669"/>
    <property type="project" value="TreeGrafter"/>
</dbReference>
<evidence type="ECO:0000313" key="9">
    <source>
        <dbReference type="EMBL" id="KXS13652.1"/>
    </source>
</evidence>
<keyword evidence="3 5" id="KW-0547">Nucleotide-binding</keyword>
<feature type="domain" description="AMP-dependent synthetase/ligase" evidence="6">
    <location>
        <begin position="95"/>
        <end position="474"/>
    </location>
</feature>
<dbReference type="InterPro" id="IPR045851">
    <property type="entry name" value="AMP-bd_C_sf"/>
</dbReference>
<dbReference type="InterPro" id="IPR042099">
    <property type="entry name" value="ANL_N_sf"/>
</dbReference>
<keyword evidence="4 5" id="KW-0067">ATP-binding</keyword>
<feature type="domain" description="Acetyl-coenzyme A synthetase N-terminal" evidence="8">
    <location>
        <begin position="39"/>
        <end position="93"/>
    </location>
</feature>
<keyword evidence="10" id="KW-1185">Reference proteome</keyword>
<gene>
    <name evidence="9" type="ORF">M427DRAFT_136427</name>
</gene>
<dbReference type="Pfam" id="PF16177">
    <property type="entry name" value="ACAS_N"/>
    <property type="match status" value="1"/>
</dbReference>
<comment type="similarity">
    <text evidence="1 5">Belongs to the ATP-dependent AMP-binding enzyme family.</text>
</comment>
<dbReference type="InterPro" id="IPR000873">
    <property type="entry name" value="AMP-dep_synth/lig_dom"/>
</dbReference>
<protein>
    <recommendedName>
        <fullName evidence="5">Acetyl-coenzyme A synthetase</fullName>
        <ecNumber evidence="5">6.2.1.1</ecNumber>
    </recommendedName>
</protein>
<feature type="domain" description="AMP-binding enzyme C-terminal" evidence="7">
    <location>
        <begin position="535"/>
        <end position="637"/>
    </location>
</feature>
<dbReference type="GO" id="GO:0005524">
    <property type="term" value="F:ATP binding"/>
    <property type="evidence" value="ECO:0007669"/>
    <property type="project" value="UniProtKB-UniRule"/>
</dbReference>
<evidence type="ECO:0000256" key="2">
    <source>
        <dbReference type="ARBA" id="ARBA00022598"/>
    </source>
</evidence>
<dbReference type="FunFam" id="3.40.50.12780:FF:000001">
    <property type="entry name" value="Acetyl-coenzyme A synthetase"/>
    <property type="match status" value="1"/>
</dbReference>
<dbReference type="PANTHER" id="PTHR24095:SF14">
    <property type="entry name" value="ACETYL-COENZYME A SYNTHETASE 1"/>
    <property type="match status" value="1"/>
</dbReference>
<proteinExistence type="inferred from homology"/>
<dbReference type="Pfam" id="PF13193">
    <property type="entry name" value="AMP-binding_C"/>
    <property type="match status" value="1"/>
</dbReference>
<dbReference type="Gene3D" id="3.40.50.12780">
    <property type="entry name" value="N-terminal domain of ligase-like"/>
    <property type="match status" value="1"/>
</dbReference>
<evidence type="ECO:0000256" key="1">
    <source>
        <dbReference type="ARBA" id="ARBA00006432"/>
    </source>
</evidence>